<accession>G0U3J5</accession>
<dbReference type="VEuPathDB" id="TriTrypDB:TvY486_0906730"/>
<gene>
    <name evidence="1" type="ORF">TVY486_0906730</name>
</gene>
<name>G0U3J5_TRYVY</name>
<sequence>MPGSFNSRCDVNASPFVFLAARFPFRSTFVRMSLGLVLVPPFRARTSTQWRRRVYLVGLCDLSFPRRTPKTPLTIGPFVFFVPLTKDGGMLEFCSIFLCA</sequence>
<evidence type="ECO:0000313" key="1">
    <source>
        <dbReference type="EMBL" id="CCC50852.1"/>
    </source>
</evidence>
<protein>
    <submittedName>
        <fullName evidence="1">Uncharacterized protein</fullName>
    </submittedName>
</protein>
<proteinExistence type="predicted"/>
<dbReference type="AlphaFoldDB" id="G0U3J5"/>
<organism evidence="1">
    <name type="scientific">Trypanosoma vivax (strain Y486)</name>
    <dbReference type="NCBI Taxonomy" id="1055687"/>
    <lineage>
        <taxon>Eukaryota</taxon>
        <taxon>Discoba</taxon>
        <taxon>Euglenozoa</taxon>
        <taxon>Kinetoplastea</taxon>
        <taxon>Metakinetoplastina</taxon>
        <taxon>Trypanosomatida</taxon>
        <taxon>Trypanosomatidae</taxon>
        <taxon>Trypanosoma</taxon>
        <taxon>Duttonella</taxon>
    </lineage>
</organism>
<reference evidence="1" key="1">
    <citation type="journal article" date="2012" name="Proc. Natl. Acad. Sci. U.S.A.">
        <title>Antigenic diversity is generated by distinct evolutionary mechanisms in African trypanosome species.</title>
        <authorList>
            <person name="Jackson A.P."/>
            <person name="Berry A."/>
            <person name="Aslett M."/>
            <person name="Allison H.C."/>
            <person name="Burton P."/>
            <person name="Vavrova-Anderson J."/>
            <person name="Brown R."/>
            <person name="Browne H."/>
            <person name="Corton N."/>
            <person name="Hauser H."/>
            <person name="Gamble J."/>
            <person name="Gilderthorp R."/>
            <person name="Marcello L."/>
            <person name="McQuillan J."/>
            <person name="Otto T.D."/>
            <person name="Quail M.A."/>
            <person name="Sanders M.J."/>
            <person name="van Tonder A."/>
            <person name="Ginger M.L."/>
            <person name="Field M.C."/>
            <person name="Barry J.D."/>
            <person name="Hertz-Fowler C."/>
            <person name="Berriman M."/>
        </authorList>
    </citation>
    <scope>NUCLEOTIDE SEQUENCE</scope>
    <source>
        <strain evidence="1">Y486</strain>
    </source>
</reference>
<dbReference type="EMBL" id="HE573025">
    <property type="protein sequence ID" value="CCC50852.1"/>
    <property type="molecule type" value="Genomic_DNA"/>
</dbReference>